<dbReference type="Gene3D" id="3.40.47.10">
    <property type="match status" value="1"/>
</dbReference>
<feature type="domain" description="Thiolase N-terminal" evidence="9">
    <location>
        <begin position="8"/>
        <end position="194"/>
    </location>
</feature>
<keyword evidence="4" id="KW-0808">Transferase</keyword>
<gene>
    <name evidence="11" type="ORF">HHL14_18125</name>
</gene>
<sequence>MTQMKRAVHVVGVGMIPFTKPGASDPYHVMGARAAQLALDDAALDYAEIQQAYVGYVYGDSTAGQAALYGVGLTGIPVFNVNNNCSTGSSALFLARQAVESGMVECALALGFEQMVPGALKGAYDDRPSPMARFVDAMTAHQDYRQDAPRAAQFFGGAGLDYMKKHGIRADTFGRISVKARQHAARNPLAVFRQTLTLDEVMASPAVFGPLTRFQCCPPTCGAAAAIVCSADFARHHKLDMRVTIAAQAMTTDTRSTFDSDDMCRVVGYDMTVAASKQVYEAAGIGPEDLDVVELHDCFSANELITYEALGLTPEGTAERFILDGDNTYGGRVVTNPSGGLLSKGHPLGATGLAQCAELVWQLRGDAEQRQVEGARLALQHNLGLGGACVVTLYQAAQGSRR</sequence>
<keyword evidence="7" id="KW-0576">Peroxisome</keyword>
<dbReference type="Proteomes" id="UP000583127">
    <property type="component" value="Unassembled WGS sequence"/>
</dbReference>
<proteinExistence type="predicted"/>
<dbReference type="PANTHER" id="PTHR42870">
    <property type="entry name" value="ACETYL-COA C-ACETYLTRANSFERASE"/>
    <property type="match status" value="1"/>
</dbReference>
<evidence type="ECO:0000256" key="8">
    <source>
        <dbReference type="ARBA" id="ARBA00032316"/>
    </source>
</evidence>
<dbReference type="NCBIfam" id="NF006102">
    <property type="entry name" value="PRK08256.1"/>
    <property type="match status" value="1"/>
</dbReference>
<comment type="caution">
    <text evidence="11">The sequence shown here is derived from an EMBL/GenBank/DDBJ whole genome shotgun (WGS) entry which is preliminary data.</text>
</comment>
<dbReference type="GO" id="GO:0003988">
    <property type="term" value="F:acetyl-CoA C-acyltransferase activity"/>
    <property type="evidence" value="ECO:0007669"/>
    <property type="project" value="UniProtKB-ARBA"/>
</dbReference>
<evidence type="ECO:0000259" key="9">
    <source>
        <dbReference type="Pfam" id="PF00108"/>
    </source>
</evidence>
<evidence type="ECO:0000313" key="12">
    <source>
        <dbReference type="Proteomes" id="UP000583127"/>
    </source>
</evidence>
<dbReference type="InterPro" id="IPR020616">
    <property type="entry name" value="Thiolase_N"/>
</dbReference>
<name>A0A7X9X759_9BURK</name>
<protein>
    <recommendedName>
        <fullName evidence="2">propanoyl-CoA C-acyltransferase</fullName>
        <ecNumber evidence="2">2.3.1.176</ecNumber>
    </recommendedName>
    <alternativeName>
        <fullName evidence="8">Propanoyl-CoA C-acyltransferase</fullName>
    </alternativeName>
</protein>
<keyword evidence="6" id="KW-0446">Lipid-binding</keyword>
<dbReference type="CDD" id="cd00829">
    <property type="entry name" value="SCP-x_thiolase"/>
    <property type="match status" value="1"/>
</dbReference>
<keyword evidence="3" id="KW-0813">Transport</keyword>
<comment type="subcellular location">
    <subcellularLocation>
        <location evidence="1">Peroxisome</location>
    </subcellularLocation>
</comment>
<keyword evidence="12" id="KW-1185">Reference proteome</keyword>
<dbReference type="InterPro" id="IPR016039">
    <property type="entry name" value="Thiolase-like"/>
</dbReference>
<evidence type="ECO:0000313" key="11">
    <source>
        <dbReference type="EMBL" id="NML32747.1"/>
    </source>
</evidence>
<dbReference type="EMBL" id="JABBFZ010000010">
    <property type="protein sequence ID" value="NML32747.1"/>
    <property type="molecule type" value="Genomic_DNA"/>
</dbReference>
<reference evidence="11 12" key="1">
    <citation type="submission" date="2020-04" db="EMBL/GenBank/DDBJ databases">
        <title>Paraburkholderia sp. G-4-1-8 isolated from soil.</title>
        <authorList>
            <person name="Dahal R.H."/>
        </authorList>
    </citation>
    <scope>NUCLEOTIDE SEQUENCE [LARGE SCALE GENOMIC DNA]</scope>
    <source>
        <strain evidence="11 12">G-4-1-8</strain>
    </source>
</reference>
<dbReference type="InterPro" id="IPR020615">
    <property type="entry name" value="Thiolase_acyl_enz_int_AS"/>
</dbReference>
<evidence type="ECO:0000256" key="3">
    <source>
        <dbReference type="ARBA" id="ARBA00022448"/>
    </source>
</evidence>
<dbReference type="GO" id="GO:0006869">
    <property type="term" value="P:lipid transport"/>
    <property type="evidence" value="ECO:0007669"/>
    <property type="project" value="UniProtKB-KW"/>
</dbReference>
<evidence type="ECO:0000256" key="5">
    <source>
        <dbReference type="ARBA" id="ARBA00023055"/>
    </source>
</evidence>
<dbReference type="PANTHER" id="PTHR42870:SF1">
    <property type="entry name" value="NON-SPECIFIC LIPID-TRANSFER PROTEIN-LIKE 2"/>
    <property type="match status" value="1"/>
</dbReference>
<evidence type="ECO:0000256" key="4">
    <source>
        <dbReference type="ARBA" id="ARBA00022679"/>
    </source>
</evidence>
<evidence type="ECO:0000256" key="2">
    <source>
        <dbReference type="ARBA" id="ARBA00012352"/>
    </source>
</evidence>
<dbReference type="GO" id="GO:0008289">
    <property type="term" value="F:lipid binding"/>
    <property type="evidence" value="ECO:0007669"/>
    <property type="project" value="UniProtKB-KW"/>
</dbReference>
<keyword evidence="5" id="KW-0445">Lipid transport</keyword>
<dbReference type="PIRSF" id="PIRSF000429">
    <property type="entry name" value="Ac-CoA_Ac_transf"/>
    <property type="match status" value="1"/>
</dbReference>
<dbReference type="AlphaFoldDB" id="A0A7X9X759"/>
<dbReference type="InterPro" id="IPR002155">
    <property type="entry name" value="Thiolase"/>
</dbReference>
<dbReference type="EC" id="2.3.1.176" evidence="2"/>
<feature type="domain" description="Thiolase C-terminal" evidence="10">
    <location>
        <begin position="269"/>
        <end position="386"/>
    </location>
</feature>
<evidence type="ECO:0000259" key="10">
    <source>
        <dbReference type="Pfam" id="PF22691"/>
    </source>
</evidence>
<evidence type="ECO:0000256" key="7">
    <source>
        <dbReference type="ARBA" id="ARBA00023140"/>
    </source>
</evidence>
<dbReference type="Pfam" id="PF22691">
    <property type="entry name" value="Thiolase_C_1"/>
    <property type="match status" value="1"/>
</dbReference>
<dbReference type="PROSITE" id="PS00098">
    <property type="entry name" value="THIOLASE_1"/>
    <property type="match status" value="1"/>
</dbReference>
<dbReference type="InterPro" id="IPR020613">
    <property type="entry name" value="Thiolase_CS"/>
</dbReference>
<dbReference type="InterPro" id="IPR055140">
    <property type="entry name" value="Thiolase_C_2"/>
</dbReference>
<dbReference type="Pfam" id="PF00108">
    <property type="entry name" value="Thiolase_N"/>
    <property type="match status" value="1"/>
</dbReference>
<dbReference type="SUPFAM" id="SSF53901">
    <property type="entry name" value="Thiolase-like"/>
    <property type="match status" value="1"/>
</dbReference>
<dbReference type="PROSITE" id="PS00737">
    <property type="entry name" value="THIOLASE_2"/>
    <property type="match status" value="1"/>
</dbReference>
<evidence type="ECO:0000256" key="6">
    <source>
        <dbReference type="ARBA" id="ARBA00023121"/>
    </source>
</evidence>
<evidence type="ECO:0000256" key="1">
    <source>
        <dbReference type="ARBA" id="ARBA00004275"/>
    </source>
</evidence>
<organism evidence="11 12">
    <name type="scientific">Paraburkholderia antibiotica</name>
    <dbReference type="NCBI Taxonomy" id="2728839"/>
    <lineage>
        <taxon>Bacteria</taxon>
        <taxon>Pseudomonadati</taxon>
        <taxon>Pseudomonadota</taxon>
        <taxon>Betaproteobacteria</taxon>
        <taxon>Burkholderiales</taxon>
        <taxon>Burkholderiaceae</taxon>
        <taxon>Paraburkholderia</taxon>
    </lineage>
</organism>
<accession>A0A7X9X759</accession>